<accession>A0A059FVR1</accession>
<sequence>MRLPLLLIPALLMTAAAEAQPISVNKGQWYVTQDMYYDASVNGEAIDLPPEHTAIDECWSLDEEVLIDESMVEMFEGCVSTGAVSHPFGLDIGLSCDFDGLELEGSAFFTVNHGRDSFAANLELASLAGDPVKFQSHIIMIGHRTGACQGPG</sequence>
<keyword evidence="3" id="KW-1185">Reference proteome</keyword>
<feature type="chain" id="PRO_5001572703" description="Lipoprotein" evidence="1">
    <location>
        <begin position="20"/>
        <end position="152"/>
    </location>
</feature>
<dbReference type="EMBL" id="ARYI01000006">
    <property type="protein sequence ID" value="KCZ94774.1"/>
    <property type="molecule type" value="Genomic_DNA"/>
</dbReference>
<keyword evidence="1" id="KW-0732">Signal</keyword>
<evidence type="ECO:0000313" key="3">
    <source>
        <dbReference type="Proteomes" id="UP000025061"/>
    </source>
</evidence>
<dbReference type="PATRIC" id="fig|1280951.3.peg.1669"/>
<dbReference type="OrthoDB" id="9908418at2"/>
<name>A0A059FVR1_9PROT</name>
<evidence type="ECO:0008006" key="4">
    <source>
        <dbReference type="Google" id="ProtNLM"/>
    </source>
</evidence>
<dbReference type="Proteomes" id="UP000025061">
    <property type="component" value="Unassembled WGS sequence"/>
</dbReference>
<evidence type="ECO:0000313" key="2">
    <source>
        <dbReference type="EMBL" id="KCZ94774.1"/>
    </source>
</evidence>
<gene>
    <name evidence="2" type="ORF">HHI_08268</name>
</gene>
<evidence type="ECO:0000256" key="1">
    <source>
        <dbReference type="SAM" id="SignalP"/>
    </source>
</evidence>
<feature type="signal peptide" evidence="1">
    <location>
        <begin position="1"/>
        <end position="19"/>
    </location>
</feature>
<comment type="caution">
    <text evidence="2">The sequence shown here is derived from an EMBL/GenBank/DDBJ whole genome shotgun (WGS) entry which is preliminary data.</text>
</comment>
<dbReference type="AlphaFoldDB" id="A0A059FVR1"/>
<dbReference type="RefSeq" id="WP_011648493.1">
    <property type="nucleotide sequence ID" value="NZ_ARYI01000006.1"/>
</dbReference>
<protein>
    <recommendedName>
        <fullName evidence="4">Lipoprotein</fullName>
    </recommendedName>
</protein>
<organism evidence="2 3">
    <name type="scientific">Hyphomonas hirschiana VP5</name>
    <dbReference type="NCBI Taxonomy" id="1280951"/>
    <lineage>
        <taxon>Bacteria</taxon>
        <taxon>Pseudomonadati</taxon>
        <taxon>Pseudomonadota</taxon>
        <taxon>Alphaproteobacteria</taxon>
        <taxon>Hyphomonadales</taxon>
        <taxon>Hyphomonadaceae</taxon>
        <taxon>Hyphomonas</taxon>
    </lineage>
</organism>
<reference evidence="2 3" key="1">
    <citation type="submission" date="2013-04" db="EMBL/GenBank/DDBJ databases">
        <title>Hyphomonas hirschiana VP5 Genome Sequencing.</title>
        <authorList>
            <person name="Lai Q."/>
            <person name="Shao Z."/>
        </authorList>
    </citation>
    <scope>NUCLEOTIDE SEQUENCE [LARGE SCALE GENOMIC DNA]</scope>
    <source>
        <strain evidence="2 3">VP5</strain>
    </source>
</reference>
<proteinExistence type="predicted"/>